<feature type="region of interest" description="Disordered" evidence="3">
    <location>
        <begin position="315"/>
        <end position="337"/>
    </location>
</feature>
<evidence type="ECO:0000259" key="4">
    <source>
        <dbReference type="PROSITE" id="PS51462"/>
    </source>
</evidence>
<dbReference type="PANTHER" id="PTHR11839">
    <property type="entry name" value="UDP/ADP-SUGAR PYROPHOSPHATASE"/>
    <property type="match status" value="1"/>
</dbReference>
<dbReference type="eggNOG" id="KOG3041">
    <property type="taxonomic scope" value="Eukaryota"/>
</dbReference>
<evidence type="ECO:0000313" key="5">
    <source>
        <dbReference type="EMBL" id="EUC48160.1"/>
    </source>
</evidence>
<gene>
    <name evidence="5" type="ORF">COCMIDRAFT_88101</name>
</gene>
<dbReference type="CDD" id="cd03424">
    <property type="entry name" value="NUDIX_ADPRase_Nudt5_UGPPase_Nudt14"/>
    <property type="match status" value="1"/>
</dbReference>
<dbReference type="EMBL" id="KI963944">
    <property type="protein sequence ID" value="EUC48160.1"/>
    <property type="molecule type" value="Genomic_DNA"/>
</dbReference>
<dbReference type="GO" id="GO:0080042">
    <property type="term" value="F:ADP-glucose pyrophosphohydrolase activity"/>
    <property type="evidence" value="ECO:0007669"/>
    <property type="project" value="TreeGrafter"/>
</dbReference>
<dbReference type="PROSITE" id="PS51462">
    <property type="entry name" value="NUDIX"/>
    <property type="match status" value="1"/>
</dbReference>
<dbReference type="InterPro" id="IPR015797">
    <property type="entry name" value="NUDIX_hydrolase-like_dom_sf"/>
</dbReference>
<evidence type="ECO:0000313" key="6">
    <source>
        <dbReference type="Proteomes" id="UP000054032"/>
    </source>
</evidence>
<organism evidence="5 6">
    <name type="scientific">Bipolaris oryzae ATCC 44560</name>
    <dbReference type="NCBI Taxonomy" id="930090"/>
    <lineage>
        <taxon>Eukaryota</taxon>
        <taxon>Fungi</taxon>
        <taxon>Dikarya</taxon>
        <taxon>Ascomycota</taxon>
        <taxon>Pezizomycotina</taxon>
        <taxon>Dothideomycetes</taxon>
        <taxon>Pleosporomycetidae</taxon>
        <taxon>Pleosporales</taxon>
        <taxon>Pleosporineae</taxon>
        <taxon>Pleosporaceae</taxon>
        <taxon>Bipolaris</taxon>
    </lineage>
</organism>
<evidence type="ECO:0000256" key="3">
    <source>
        <dbReference type="SAM" id="MobiDB-lite"/>
    </source>
</evidence>
<protein>
    <recommendedName>
        <fullName evidence="4">Nudix hydrolase domain-containing protein</fullName>
    </recommendedName>
</protein>
<dbReference type="RefSeq" id="XP_007685357.1">
    <property type="nucleotide sequence ID" value="XM_007687167.1"/>
</dbReference>
<dbReference type="GeneID" id="19127200"/>
<dbReference type="InterPro" id="IPR000086">
    <property type="entry name" value="NUDIX_hydrolase_dom"/>
</dbReference>
<evidence type="ECO:0000256" key="2">
    <source>
        <dbReference type="ARBA" id="ARBA00022801"/>
    </source>
</evidence>
<dbReference type="SUPFAM" id="SSF55811">
    <property type="entry name" value="Nudix"/>
    <property type="match status" value="1"/>
</dbReference>
<dbReference type="AlphaFoldDB" id="W6ZDU9"/>
<dbReference type="GO" id="GO:0080041">
    <property type="term" value="F:ADP-ribose pyrophosphohydrolase activity"/>
    <property type="evidence" value="ECO:0007669"/>
    <property type="project" value="TreeGrafter"/>
</dbReference>
<dbReference type="KEGG" id="bor:COCMIDRAFT_88101"/>
<accession>W6ZDU9</accession>
<comment type="cofactor">
    <cofactor evidence="1">
        <name>Mg(2+)</name>
        <dbReference type="ChEBI" id="CHEBI:18420"/>
    </cofactor>
</comment>
<name>W6ZDU9_COCMI</name>
<keyword evidence="6" id="KW-1185">Reference proteome</keyword>
<dbReference type="PANTHER" id="PTHR11839:SF18">
    <property type="entry name" value="NUDIX HYDROLASE DOMAIN-CONTAINING PROTEIN"/>
    <property type="match status" value="1"/>
</dbReference>
<reference evidence="5 6" key="1">
    <citation type="journal article" date="2013" name="PLoS Genet.">
        <title>Comparative genome structure, secondary metabolite, and effector coding capacity across Cochliobolus pathogens.</title>
        <authorList>
            <person name="Condon B.J."/>
            <person name="Leng Y."/>
            <person name="Wu D."/>
            <person name="Bushley K.E."/>
            <person name="Ohm R.A."/>
            <person name="Otillar R."/>
            <person name="Martin J."/>
            <person name="Schackwitz W."/>
            <person name="Grimwood J."/>
            <person name="MohdZainudin N."/>
            <person name="Xue C."/>
            <person name="Wang R."/>
            <person name="Manning V.A."/>
            <person name="Dhillon B."/>
            <person name="Tu Z.J."/>
            <person name="Steffenson B.J."/>
            <person name="Salamov A."/>
            <person name="Sun H."/>
            <person name="Lowry S."/>
            <person name="LaButti K."/>
            <person name="Han J."/>
            <person name="Copeland A."/>
            <person name="Lindquist E."/>
            <person name="Barry K."/>
            <person name="Schmutz J."/>
            <person name="Baker S.E."/>
            <person name="Ciuffetti L.M."/>
            <person name="Grigoriev I.V."/>
            <person name="Zhong S."/>
            <person name="Turgeon B.G."/>
        </authorList>
    </citation>
    <scope>NUCLEOTIDE SEQUENCE [LARGE SCALE GENOMIC DNA]</scope>
    <source>
        <strain evidence="5 6">ATCC 44560</strain>
    </source>
</reference>
<dbReference type="OrthoDB" id="10249920at2759"/>
<dbReference type="GO" id="GO:0006753">
    <property type="term" value="P:nucleoside phosphate metabolic process"/>
    <property type="evidence" value="ECO:0007669"/>
    <property type="project" value="TreeGrafter"/>
</dbReference>
<proteinExistence type="predicted"/>
<dbReference type="Proteomes" id="UP000054032">
    <property type="component" value="Unassembled WGS sequence"/>
</dbReference>
<feature type="domain" description="Nudix hydrolase" evidence="4">
    <location>
        <begin position="137"/>
        <end position="307"/>
    </location>
</feature>
<dbReference type="GO" id="GO:0019693">
    <property type="term" value="P:ribose phosphate metabolic process"/>
    <property type="evidence" value="ECO:0007669"/>
    <property type="project" value="TreeGrafter"/>
</dbReference>
<sequence>MRVEIHNPNERPSTRSPAALTLREFNGKTLDPPVPVYLPWNLTAQEFTQILDSPSDKPAFKFPALRNWLLGLLGTLDAQKDESHPFHRQPYRLEELTIESVDWFDKKNYTRLGYMKIQSEIRNGSGDGDWIPGSAFLRGGSVAILAIVQPTEASGEAEKHVILTVQPRLAVSSLAFTEIPAGMLDDSGSFTGTAAQELKEEAHLHVKIEELLDLSELALEQGQADSLAPTGQLRTAMYPSPGGCDEFMKLYLYQKRLSRAHMEWLKDRATGLENEGERIRLKLVPLENFWREAAHDGKALSALALYENLKRQGRIPDMPEEPAEEPKMQSCGVQAKG</sequence>
<dbReference type="STRING" id="930090.W6ZDU9"/>
<dbReference type="HOGENOM" id="CLU_070130_0_0_1"/>
<dbReference type="Gene3D" id="3.90.79.10">
    <property type="entry name" value="Nucleoside Triphosphate Pyrophosphohydrolase"/>
    <property type="match status" value="1"/>
</dbReference>
<evidence type="ECO:0000256" key="1">
    <source>
        <dbReference type="ARBA" id="ARBA00001946"/>
    </source>
</evidence>
<keyword evidence="2" id="KW-0378">Hydrolase</keyword>